<evidence type="ECO:0000313" key="2">
    <source>
        <dbReference type="Proteomes" id="UP001498398"/>
    </source>
</evidence>
<keyword evidence="2" id="KW-1185">Reference proteome</keyword>
<sequence length="491" mass="55271">MLDLIHSDNLPVHVRLGTFLMLNPTTIPLPRHFPDFLLVEILQLCDGIDLGAPYPLPAALAVSSINKRWRSLALFTHKLWAKIIINHSNEWTFGQQKVLSLVLSRSASYPLHIILRGNPGGCTFGSLVDLIPHCRRWKIFHLDFDKDDVDLLGNILQMVPSLPMLCKLVTRETTSLMKLPLRDAAKLRSLSLVIGLHPVRLLKRISWSELTELVLEGESVSETGQFLSGLFQVAQKLRHITLGVRLWTECLPPPPITLPCATSLTINRKDKFFSEIVKAASKSLRLPSVTQLNLSFGKLCNADVQVLLGFLSTSVFPYRLFSLGFAGDISGNDLAKVLFRTRNIRSLSLSLRQPVGAFSSLFHDMNPRVKSEYRLAPNLAFFRGSFSYCPLVRDDDFCALFALVMSKQNTPMTRQITSLRAEVIIDFTDPDVGTHIQAEDGIFGEKELEGFVDLFLNVPSFQMVLHNWSELGSRHFLAYNKQERLLIPVPF</sequence>
<gene>
    <name evidence="1" type="ORF">VKT23_019428</name>
</gene>
<protein>
    <recommendedName>
        <fullName evidence="3">F-box domain-containing protein</fullName>
    </recommendedName>
</protein>
<organism evidence="1 2">
    <name type="scientific">Marasmiellus scandens</name>
    <dbReference type="NCBI Taxonomy" id="2682957"/>
    <lineage>
        <taxon>Eukaryota</taxon>
        <taxon>Fungi</taxon>
        <taxon>Dikarya</taxon>
        <taxon>Basidiomycota</taxon>
        <taxon>Agaricomycotina</taxon>
        <taxon>Agaricomycetes</taxon>
        <taxon>Agaricomycetidae</taxon>
        <taxon>Agaricales</taxon>
        <taxon>Marasmiineae</taxon>
        <taxon>Omphalotaceae</taxon>
        <taxon>Marasmiellus</taxon>
    </lineage>
</organism>
<evidence type="ECO:0008006" key="3">
    <source>
        <dbReference type="Google" id="ProtNLM"/>
    </source>
</evidence>
<dbReference type="Proteomes" id="UP001498398">
    <property type="component" value="Unassembled WGS sequence"/>
</dbReference>
<comment type="caution">
    <text evidence="1">The sequence shown here is derived from an EMBL/GenBank/DDBJ whole genome shotgun (WGS) entry which is preliminary data.</text>
</comment>
<proteinExistence type="predicted"/>
<evidence type="ECO:0000313" key="1">
    <source>
        <dbReference type="EMBL" id="KAK7435897.1"/>
    </source>
</evidence>
<name>A0ABR1ILP1_9AGAR</name>
<dbReference type="EMBL" id="JBANRG010000101">
    <property type="protein sequence ID" value="KAK7435897.1"/>
    <property type="molecule type" value="Genomic_DNA"/>
</dbReference>
<reference evidence="1 2" key="1">
    <citation type="submission" date="2024-01" db="EMBL/GenBank/DDBJ databases">
        <title>A draft genome for the cacao thread blight pathogen Marasmiellus scandens.</title>
        <authorList>
            <person name="Baruah I.K."/>
            <person name="Leung J."/>
            <person name="Bukari Y."/>
            <person name="Amoako-Attah I."/>
            <person name="Meinhardt L.W."/>
            <person name="Bailey B.A."/>
            <person name="Cohen S.P."/>
        </authorList>
    </citation>
    <scope>NUCLEOTIDE SEQUENCE [LARGE SCALE GENOMIC DNA]</scope>
    <source>
        <strain evidence="1 2">GH-19</strain>
    </source>
</reference>
<accession>A0ABR1ILP1</accession>